<evidence type="ECO:0000256" key="9">
    <source>
        <dbReference type="ARBA" id="ARBA00041070"/>
    </source>
</evidence>
<dbReference type="Pfam" id="PF11705">
    <property type="entry name" value="RNA_pol_3_Rpc31"/>
    <property type="match status" value="1"/>
</dbReference>
<dbReference type="OrthoDB" id="5377312at2759"/>
<comment type="subcellular location">
    <subcellularLocation>
        <location evidence="1">Nucleus</location>
    </subcellularLocation>
</comment>
<dbReference type="GO" id="GO:0046872">
    <property type="term" value="F:metal ion binding"/>
    <property type="evidence" value="ECO:0007669"/>
    <property type="project" value="UniProtKB-KW"/>
</dbReference>
<dbReference type="PROSITE" id="PS51074">
    <property type="entry name" value="DPH_MB"/>
    <property type="match status" value="1"/>
</dbReference>
<comment type="similarity">
    <text evidence="3">Belongs to the eukaryotic RPC7 RNA polymerase subunit family.</text>
</comment>
<dbReference type="HOGENOM" id="CLU_084309_1_0_1"/>
<evidence type="ECO:0000313" key="12">
    <source>
        <dbReference type="EMBL" id="ENN70250.1"/>
    </source>
</evidence>
<dbReference type="Gene3D" id="3.10.660.10">
    <property type="entry name" value="DPH Zinc finger"/>
    <property type="match status" value="1"/>
</dbReference>
<evidence type="ECO:0000256" key="5">
    <source>
        <dbReference type="ARBA" id="ARBA00023004"/>
    </source>
</evidence>
<dbReference type="PANTHER" id="PTHR21454">
    <property type="entry name" value="DPH3 HOMOLOG-RELATED"/>
    <property type="match status" value="1"/>
</dbReference>
<evidence type="ECO:0000256" key="3">
    <source>
        <dbReference type="ARBA" id="ARBA00008352"/>
    </source>
</evidence>
<dbReference type="FunFam" id="3.10.660.10:FF:000001">
    <property type="entry name" value="Diphthamide biosynthesis 3"/>
    <property type="match status" value="1"/>
</dbReference>
<protein>
    <recommendedName>
        <fullName evidence="9">Diphthamide biosynthesis protein 3</fullName>
    </recommendedName>
</protein>
<feature type="region of interest" description="Disordered" evidence="11">
    <location>
        <begin position="227"/>
        <end position="288"/>
    </location>
</feature>
<comment type="pathway">
    <text evidence="2">Protein modification; peptidyl-diphthamide biosynthesis.</text>
</comment>
<evidence type="ECO:0000256" key="11">
    <source>
        <dbReference type="SAM" id="MobiDB-lite"/>
    </source>
</evidence>
<dbReference type="GO" id="GO:0006383">
    <property type="term" value="P:transcription by RNA polymerase III"/>
    <property type="evidence" value="ECO:0007669"/>
    <property type="project" value="InterPro"/>
</dbReference>
<dbReference type="PANTHER" id="PTHR21454:SF31">
    <property type="entry name" value="DIPHTHAMIDE BIOSYNTHESIS PROTEIN 3"/>
    <property type="match status" value="1"/>
</dbReference>
<evidence type="ECO:0000256" key="2">
    <source>
        <dbReference type="ARBA" id="ARBA00005156"/>
    </source>
</evidence>
<dbReference type="InterPro" id="IPR007872">
    <property type="entry name" value="DPH_MB_dom"/>
</dbReference>
<dbReference type="InterPro" id="IPR044248">
    <property type="entry name" value="DPH3/4-like"/>
</dbReference>
<dbReference type="GO" id="GO:0017183">
    <property type="term" value="P:protein histidyl modification to diphthamide"/>
    <property type="evidence" value="ECO:0007669"/>
    <property type="project" value="InterPro"/>
</dbReference>
<proteinExistence type="inferred from homology"/>
<evidence type="ECO:0000256" key="4">
    <source>
        <dbReference type="ARBA" id="ARBA00022723"/>
    </source>
</evidence>
<dbReference type="InterPro" id="IPR036671">
    <property type="entry name" value="DPH_MB_sf"/>
</dbReference>
<evidence type="ECO:0000256" key="7">
    <source>
        <dbReference type="ARBA" id="ARBA00024032"/>
    </source>
</evidence>
<dbReference type="Pfam" id="PF05207">
    <property type="entry name" value="Zn_ribbon_CSL"/>
    <property type="match status" value="1"/>
</dbReference>
<evidence type="ECO:0000256" key="10">
    <source>
        <dbReference type="ARBA" id="ARBA00048125"/>
    </source>
</evidence>
<dbReference type="GO" id="GO:0005634">
    <property type="term" value="C:nucleus"/>
    <property type="evidence" value="ECO:0007669"/>
    <property type="project" value="UniProtKB-SubCell"/>
</dbReference>
<comment type="similarity">
    <text evidence="7">Belongs to the DPH3 family.</text>
</comment>
<evidence type="ECO:0000256" key="6">
    <source>
        <dbReference type="ARBA" id="ARBA00023242"/>
    </source>
</evidence>
<comment type="catalytic activity">
    <reaction evidence="10">
        <text>2 [3Fe-4S](0)-[protein] + 2 Fe(2+)-[Dph3] + NADH = 2 [4Fe-4S](1+)-[protein] + 2 [Dph3] + NAD(+) + H(+)</text>
        <dbReference type="Rhea" id="RHEA:71239"/>
        <dbReference type="Rhea" id="RHEA-COMP:17997"/>
        <dbReference type="Rhea" id="RHEA-COMP:17998"/>
        <dbReference type="Rhea" id="RHEA-COMP:18001"/>
        <dbReference type="Rhea" id="RHEA-COMP:18002"/>
        <dbReference type="ChEBI" id="CHEBI:15378"/>
        <dbReference type="ChEBI" id="CHEBI:29033"/>
        <dbReference type="ChEBI" id="CHEBI:33723"/>
        <dbReference type="ChEBI" id="CHEBI:47402"/>
        <dbReference type="ChEBI" id="CHEBI:57540"/>
        <dbReference type="ChEBI" id="CHEBI:57945"/>
        <dbReference type="ChEBI" id="CHEBI:83228"/>
    </reaction>
</comment>
<accession>N6TLX6</accession>
<dbReference type="AlphaFoldDB" id="N6TLX6"/>
<organism evidence="12">
    <name type="scientific">Dendroctonus ponderosae</name>
    <name type="common">Mountain pine beetle</name>
    <dbReference type="NCBI Taxonomy" id="77166"/>
    <lineage>
        <taxon>Eukaryota</taxon>
        <taxon>Metazoa</taxon>
        <taxon>Ecdysozoa</taxon>
        <taxon>Arthropoda</taxon>
        <taxon>Hexapoda</taxon>
        <taxon>Insecta</taxon>
        <taxon>Pterygota</taxon>
        <taxon>Neoptera</taxon>
        <taxon>Endopterygota</taxon>
        <taxon>Coleoptera</taxon>
        <taxon>Polyphaga</taxon>
        <taxon>Cucujiformia</taxon>
        <taxon>Curculionidae</taxon>
        <taxon>Scolytinae</taxon>
        <taxon>Dendroctonus</taxon>
    </lineage>
</organism>
<dbReference type="EMBL" id="KB741293">
    <property type="protein sequence ID" value="ENN70250.1"/>
    <property type="molecule type" value="Genomic_DNA"/>
</dbReference>
<feature type="non-terminal residue" evidence="12">
    <location>
        <position position="1"/>
    </location>
</feature>
<feature type="compositionally biased region" description="Acidic residues" evidence="11">
    <location>
        <begin position="271"/>
        <end position="288"/>
    </location>
</feature>
<evidence type="ECO:0000256" key="1">
    <source>
        <dbReference type="ARBA" id="ARBA00004123"/>
    </source>
</evidence>
<feature type="compositionally biased region" description="Acidic residues" evidence="11">
    <location>
        <begin position="244"/>
        <end position="263"/>
    </location>
</feature>
<reference evidence="12" key="1">
    <citation type="journal article" date="2013" name="Genome Biol.">
        <title>Draft genome of the mountain pine beetle, Dendroctonus ponderosae Hopkins, a major forest pest.</title>
        <authorList>
            <person name="Keeling C.I."/>
            <person name="Yuen M.M."/>
            <person name="Liao N.Y."/>
            <person name="Docking T.R."/>
            <person name="Chan S.K."/>
            <person name="Taylor G.A."/>
            <person name="Palmquist D.L."/>
            <person name="Jackman S.D."/>
            <person name="Nguyen A."/>
            <person name="Li M."/>
            <person name="Henderson H."/>
            <person name="Janes J.K."/>
            <person name="Zhao Y."/>
            <person name="Pandoh P."/>
            <person name="Moore R."/>
            <person name="Sperling F.A."/>
            <person name="Huber D.P."/>
            <person name="Birol I."/>
            <person name="Jones S.J."/>
            <person name="Bohlmann J."/>
        </authorList>
    </citation>
    <scope>NUCLEOTIDE SEQUENCE</scope>
</reference>
<dbReference type="InterPro" id="IPR024661">
    <property type="entry name" value="RNA_pol_III_Rpc31"/>
</dbReference>
<sequence length="288" mass="33168">MSVFHDEIEIEDFEYDLEEETYYFPCPCGDRFEFTKEDLFAGEEVARCPSCSLIIKVIYDRKVILEQLDEEQSLGGKLKKLQIIEMCTFSGGLSRSFNKEQLSALGVANNEMPILVTQPPSVYPLMERRPVPLTQSEDTEYLLLLRQDFIDRMQLSAAYLKMPSKEKTQPNQEIDRLVAQLPSAKDKYDWSLLPAELRPKLLARKVKEVPVATKSINVQEKLKTLENLEETKDKNPVKGQVKDGEEDLLEEASEDEQMDDGTDYADNYFDTGEDYEEEDDNMDEGPIY</sequence>
<evidence type="ECO:0000256" key="8">
    <source>
        <dbReference type="ARBA" id="ARBA00036267"/>
    </source>
</evidence>
<feature type="compositionally biased region" description="Basic and acidic residues" evidence="11">
    <location>
        <begin position="227"/>
        <end position="243"/>
    </location>
</feature>
<gene>
    <name evidence="12" type="ORF">YQE_13033</name>
</gene>
<name>N6TLX6_DENPD</name>
<dbReference type="SUPFAM" id="SSF144217">
    <property type="entry name" value="CSL zinc finger"/>
    <property type="match status" value="1"/>
</dbReference>
<comment type="catalytic activity">
    <reaction evidence="8">
        <text>[3Fe-4S](1+)-[protein] + Fe(2+)-[Dph3] = [3Fe-4S](0)-[protein] + Fe(3+)-[Dph3]</text>
        <dbReference type="Rhea" id="RHEA:71235"/>
        <dbReference type="Rhea" id="RHEA-COMP:17996"/>
        <dbReference type="Rhea" id="RHEA-COMP:17997"/>
        <dbReference type="Rhea" id="RHEA-COMP:18002"/>
        <dbReference type="Rhea" id="RHEA-COMP:18003"/>
        <dbReference type="ChEBI" id="CHEBI:29033"/>
        <dbReference type="ChEBI" id="CHEBI:29034"/>
        <dbReference type="ChEBI" id="CHEBI:33751"/>
        <dbReference type="ChEBI" id="CHEBI:47402"/>
        <dbReference type="ChEBI" id="CHEBI:83228"/>
    </reaction>
</comment>
<keyword evidence="6" id="KW-0539">Nucleus</keyword>
<keyword evidence="5" id="KW-0408">Iron</keyword>
<keyword evidence="4" id="KW-0479">Metal-binding</keyword>